<dbReference type="AlphaFoldDB" id="A0A6M3M9G2"/>
<evidence type="ECO:0000313" key="3">
    <source>
        <dbReference type="EMBL" id="QJB02245.1"/>
    </source>
</evidence>
<reference evidence="3" key="1">
    <citation type="submission" date="2020-03" db="EMBL/GenBank/DDBJ databases">
        <title>The deep terrestrial virosphere.</title>
        <authorList>
            <person name="Holmfeldt K."/>
            <person name="Nilsson E."/>
            <person name="Simone D."/>
            <person name="Lopez-Fernandez M."/>
            <person name="Wu X."/>
            <person name="de Brujin I."/>
            <person name="Lundin D."/>
            <person name="Andersson A."/>
            <person name="Bertilsson S."/>
            <person name="Dopson M."/>
        </authorList>
    </citation>
    <scope>NUCLEOTIDE SEQUENCE</scope>
    <source>
        <strain evidence="2">MM171A01607</strain>
        <strain evidence="3">MM171B01399</strain>
    </source>
</reference>
<gene>
    <name evidence="2" type="ORF">MM171A01607_0007</name>
    <name evidence="3" type="ORF">MM171B01399_0006</name>
</gene>
<dbReference type="EMBL" id="MT143606">
    <property type="protein sequence ID" value="QJA98760.1"/>
    <property type="molecule type" value="Genomic_DNA"/>
</dbReference>
<evidence type="ECO:0000256" key="1">
    <source>
        <dbReference type="SAM" id="Coils"/>
    </source>
</evidence>
<keyword evidence="1" id="KW-0175">Coiled coil</keyword>
<accession>A0A6M3M9G2</accession>
<name>A0A6M3M9G2_9ZZZZ</name>
<proteinExistence type="predicted"/>
<protein>
    <submittedName>
        <fullName evidence="3">Uncharacterized protein</fullName>
    </submittedName>
</protein>
<feature type="coiled-coil region" evidence="1">
    <location>
        <begin position="19"/>
        <end position="63"/>
    </location>
</feature>
<organism evidence="3">
    <name type="scientific">viral metagenome</name>
    <dbReference type="NCBI Taxonomy" id="1070528"/>
    <lineage>
        <taxon>unclassified sequences</taxon>
        <taxon>metagenomes</taxon>
        <taxon>organismal metagenomes</taxon>
    </lineage>
</organism>
<sequence>MTSSTANVRVRVKAYKKAIAEFHDALAALRHRIEETKGEISMVEQAALSLEEVEAKIDAWISQRAANWDCFGRVFASPKSAGPDADLDPFKVSEYSDINRLPLALCALVPERIKAAFLADAKQALEAAPMAMTSTERREKLEQMRSDLFTLEVDEERMICDAEEAGLDVDRRPDADPRAVLAVDDEPEGADEEANDDDAAMIDRVAGDDHRLRNHLTRAIKVDDD</sequence>
<evidence type="ECO:0000313" key="2">
    <source>
        <dbReference type="EMBL" id="QJA98760.1"/>
    </source>
</evidence>
<dbReference type="EMBL" id="MT143769">
    <property type="protein sequence ID" value="QJB02245.1"/>
    <property type="molecule type" value="Genomic_DNA"/>
</dbReference>